<dbReference type="STRING" id="947166.A0A1D1UQR0"/>
<dbReference type="OrthoDB" id="409644at2759"/>
<gene>
    <name evidence="1" type="primary">RvY_02139-1</name>
    <name evidence="1" type="synonym">RvY_02139.1</name>
    <name evidence="1" type="ORF">RvY_02139</name>
</gene>
<dbReference type="EMBL" id="BDGG01000001">
    <property type="protein sequence ID" value="GAU89607.1"/>
    <property type="molecule type" value="Genomic_DNA"/>
</dbReference>
<dbReference type="PANTHER" id="PTHR15599:SF1">
    <property type="entry name" value="RADIAL SPOKE HEAD 14 HOMOLOG"/>
    <property type="match status" value="1"/>
</dbReference>
<organism evidence="1 2">
    <name type="scientific">Ramazzottius varieornatus</name>
    <name type="common">Water bear</name>
    <name type="synonym">Tardigrade</name>
    <dbReference type="NCBI Taxonomy" id="947166"/>
    <lineage>
        <taxon>Eukaryota</taxon>
        <taxon>Metazoa</taxon>
        <taxon>Ecdysozoa</taxon>
        <taxon>Tardigrada</taxon>
        <taxon>Eutardigrada</taxon>
        <taxon>Parachela</taxon>
        <taxon>Hypsibioidea</taxon>
        <taxon>Ramazzottiidae</taxon>
        <taxon>Ramazzottius</taxon>
    </lineage>
</organism>
<dbReference type="PANTHER" id="PTHR15599">
    <property type="entry name" value="RTDR1"/>
    <property type="match status" value="1"/>
</dbReference>
<comment type="caution">
    <text evidence="1">The sequence shown here is derived from an EMBL/GenBank/DDBJ whole genome shotgun (WGS) entry which is preliminary data.</text>
</comment>
<accession>A0A1D1UQR0</accession>
<dbReference type="AlphaFoldDB" id="A0A1D1UQR0"/>
<dbReference type="SUPFAM" id="SSF48371">
    <property type="entry name" value="ARM repeat"/>
    <property type="match status" value="1"/>
</dbReference>
<dbReference type="InterPro" id="IPR011989">
    <property type="entry name" value="ARM-like"/>
</dbReference>
<name>A0A1D1UQR0_RAMVA</name>
<proteinExistence type="predicted"/>
<keyword evidence="2" id="KW-1185">Reference proteome</keyword>
<reference evidence="1 2" key="1">
    <citation type="journal article" date="2016" name="Nat. Commun.">
        <title>Extremotolerant tardigrade genome and improved radiotolerance of human cultured cells by tardigrade-unique protein.</title>
        <authorList>
            <person name="Hashimoto T."/>
            <person name="Horikawa D.D."/>
            <person name="Saito Y."/>
            <person name="Kuwahara H."/>
            <person name="Kozuka-Hata H."/>
            <person name="Shin-I T."/>
            <person name="Minakuchi Y."/>
            <person name="Ohishi K."/>
            <person name="Motoyama A."/>
            <person name="Aizu T."/>
            <person name="Enomoto A."/>
            <person name="Kondo K."/>
            <person name="Tanaka S."/>
            <person name="Hara Y."/>
            <person name="Koshikawa S."/>
            <person name="Sagara H."/>
            <person name="Miura T."/>
            <person name="Yokobori S."/>
            <person name="Miyagawa K."/>
            <person name="Suzuki Y."/>
            <person name="Kubo T."/>
            <person name="Oyama M."/>
            <person name="Kohara Y."/>
            <person name="Fujiyama A."/>
            <person name="Arakawa K."/>
            <person name="Katayama T."/>
            <person name="Toyoda A."/>
            <person name="Kunieda T."/>
        </authorList>
    </citation>
    <scope>NUCLEOTIDE SEQUENCE [LARGE SCALE GENOMIC DNA]</scope>
    <source>
        <strain evidence="1 2">YOKOZUNA-1</strain>
    </source>
</reference>
<sequence length="203" mass="22965">MANYSLVRVFVEKLYTEVREAKLLLLDILHNMMEYTDLRKDVLDTPAMKYFTEYLHSSDEEICAGAARCIGDLAVETQGKTQADGSGTVEVLTDHILGTEKERRPSMAPIVYALMTILIDVEARYRVLKRKSGLLERVVRLAYHPCLEVAVNCIKIATILAESPEGRRFYLENLPKVEALQDLPEPGLRRSAEILASVINWKP</sequence>
<dbReference type="Gene3D" id="1.25.10.10">
    <property type="entry name" value="Leucine-rich Repeat Variant"/>
    <property type="match status" value="1"/>
</dbReference>
<dbReference type="Proteomes" id="UP000186922">
    <property type="component" value="Unassembled WGS sequence"/>
</dbReference>
<evidence type="ECO:0000313" key="1">
    <source>
        <dbReference type="EMBL" id="GAU89607.1"/>
    </source>
</evidence>
<protein>
    <submittedName>
        <fullName evidence="1">Uncharacterized protein</fullName>
    </submittedName>
</protein>
<dbReference type="InterPro" id="IPR042856">
    <property type="entry name" value="RSP14"/>
</dbReference>
<dbReference type="InterPro" id="IPR016024">
    <property type="entry name" value="ARM-type_fold"/>
</dbReference>
<evidence type="ECO:0000313" key="2">
    <source>
        <dbReference type="Proteomes" id="UP000186922"/>
    </source>
</evidence>